<evidence type="ECO:0000313" key="2">
    <source>
        <dbReference type="Proteomes" id="UP001381693"/>
    </source>
</evidence>
<organism evidence="1 2">
    <name type="scientific">Halocaridina rubra</name>
    <name type="common">Hawaiian red shrimp</name>
    <dbReference type="NCBI Taxonomy" id="373956"/>
    <lineage>
        <taxon>Eukaryota</taxon>
        <taxon>Metazoa</taxon>
        <taxon>Ecdysozoa</taxon>
        <taxon>Arthropoda</taxon>
        <taxon>Crustacea</taxon>
        <taxon>Multicrustacea</taxon>
        <taxon>Malacostraca</taxon>
        <taxon>Eumalacostraca</taxon>
        <taxon>Eucarida</taxon>
        <taxon>Decapoda</taxon>
        <taxon>Pleocyemata</taxon>
        <taxon>Caridea</taxon>
        <taxon>Atyoidea</taxon>
        <taxon>Atyidae</taxon>
        <taxon>Halocaridina</taxon>
    </lineage>
</organism>
<reference evidence="1 2" key="1">
    <citation type="submission" date="2023-11" db="EMBL/GenBank/DDBJ databases">
        <title>Halocaridina rubra genome assembly.</title>
        <authorList>
            <person name="Smith C."/>
        </authorList>
    </citation>
    <scope>NUCLEOTIDE SEQUENCE [LARGE SCALE GENOMIC DNA]</scope>
    <source>
        <strain evidence="1">EP-1</strain>
        <tissue evidence="1">Whole</tissue>
    </source>
</reference>
<dbReference type="EMBL" id="JAXCGZ010003785">
    <property type="protein sequence ID" value="KAK7083227.1"/>
    <property type="molecule type" value="Genomic_DNA"/>
</dbReference>
<dbReference type="Proteomes" id="UP001381693">
    <property type="component" value="Unassembled WGS sequence"/>
</dbReference>
<keyword evidence="2" id="KW-1185">Reference proteome</keyword>
<sequence>MWHLRARAGLVPLGLAETEYSFMCLTAAGTTHRVGQGGLMKTRSLAPEAGFKIPQIPHMISTNGGPVMQTSTC</sequence>
<dbReference type="AlphaFoldDB" id="A0AAN9AFB6"/>
<protein>
    <submittedName>
        <fullName evidence="1">Uncharacterized protein</fullName>
    </submittedName>
</protein>
<gene>
    <name evidence="1" type="ORF">SK128_007609</name>
</gene>
<accession>A0AAN9AFB6</accession>
<evidence type="ECO:0000313" key="1">
    <source>
        <dbReference type="EMBL" id="KAK7083227.1"/>
    </source>
</evidence>
<proteinExistence type="predicted"/>
<comment type="caution">
    <text evidence="1">The sequence shown here is derived from an EMBL/GenBank/DDBJ whole genome shotgun (WGS) entry which is preliminary data.</text>
</comment>
<name>A0AAN9AFB6_HALRR</name>